<evidence type="ECO:0000313" key="3">
    <source>
        <dbReference type="EMBL" id="AOS63507.1"/>
    </source>
</evidence>
<dbReference type="InterPro" id="IPR023393">
    <property type="entry name" value="START-like_dom_sf"/>
</dbReference>
<dbReference type="Gene3D" id="3.30.530.20">
    <property type="match status" value="1"/>
</dbReference>
<dbReference type="Pfam" id="PF08327">
    <property type="entry name" value="AHSA1"/>
    <property type="match status" value="1"/>
</dbReference>
<sequence length="216" mass="23366">MSDIVDQIRNTHREVGTGRIPAGEGYTVLLRRHYDADIDDVWTACTEPDRLARWFLPVSGDLRVGGRYELRGNNTGGEILRCERPTSLTVTWVFGETPTEADVTEVRIRLSAAPEGGTVFELEHTAVIDEERWKQYGPGAAGVGWDISLTSLGRFLAGIPIEDPVAWENSEEAREVSIASSRAWGAAFEASGASAAAAAAATARTTAFYAPEPDQG</sequence>
<evidence type="ECO:0000313" key="4">
    <source>
        <dbReference type="Proteomes" id="UP000095210"/>
    </source>
</evidence>
<dbReference type="RefSeq" id="WP_069849300.1">
    <property type="nucleotide sequence ID" value="NZ_CP014859.1"/>
</dbReference>
<dbReference type="CDD" id="cd08899">
    <property type="entry name" value="SRPBCC_CalC_Aha1-like_6"/>
    <property type="match status" value="1"/>
</dbReference>
<evidence type="ECO:0000256" key="1">
    <source>
        <dbReference type="ARBA" id="ARBA00006817"/>
    </source>
</evidence>
<accession>A0AAC9HQ03</accession>
<name>A0AAC9HQ03_9PSEU</name>
<dbReference type="KEGG" id="ahm:TL08_13465"/>
<dbReference type="SUPFAM" id="SSF55961">
    <property type="entry name" value="Bet v1-like"/>
    <property type="match status" value="1"/>
</dbReference>
<dbReference type="Proteomes" id="UP000095210">
    <property type="component" value="Chromosome"/>
</dbReference>
<dbReference type="InterPro" id="IPR013538">
    <property type="entry name" value="ASHA1/2-like_C"/>
</dbReference>
<organism evidence="3 4">
    <name type="scientific">Actinoalloteichus hymeniacidonis</name>
    <dbReference type="NCBI Taxonomy" id="340345"/>
    <lineage>
        <taxon>Bacteria</taxon>
        <taxon>Bacillati</taxon>
        <taxon>Actinomycetota</taxon>
        <taxon>Actinomycetes</taxon>
        <taxon>Pseudonocardiales</taxon>
        <taxon>Pseudonocardiaceae</taxon>
        <taxon>Actinoalloteichus</taxon>
    </lineage>
</organism>
<feature type="domain" description="Activator of Hsp90 ATPase homologue 1/2-like C-terminal" evidence="2">
    <location>
        <begin position="35"/>
        <end position="156"/>
    </location>
</feature>
<comment type="similarity">
    <text evidence="1">Belongs to the AHA1 family.</text>
</comment>
<keyword evidence="4" id="KW-1185">Reference proteome</keyword>
<gene>
    <name evidence="3" type="ORF">TL08_13465</name>
</gene>
<evidence type="ECO:0000259" key="2">
    <source>
        <dbReference type="Pfam" id="PF08327"/>
    </source>
</evidence>
<reference evidence="4" key="1">
    <citation type="submission" date="2016-03" db="EMBL/GenBank/DDBJ databases">
        <title>Complete genome sequence of the type strain Actinoalloteichus hymeniacidonis DSM 45092.</title>
        <authorList>
            <person name="Schaffert L."/>
            <person name="Albersmeier A."/>
            <person name="Winkler A."/>
            <person name="Kalinowski J."/>
            <person name="Zotchev S."/>
            <person name="Ruckert C."/>
        </authorList>
    </citation>
    <scope>NUCLEOTIDE SEQUENCE [LARGE SCALE GENOMIC DNA]</scope>
    <source>
        <strain evidence="4">HPA177(T) (DSM 45092(T))</strain>
    </source>
</reference>
<dbReference type="AlphaFoldDB" id="A0AAC9HQ03"/>
<proteinExistence type="inferred from homology"/>
<dbReference type="EMBL" id="CP014859">
    <property type="protein sequence ID" value="AOS63507.1"/>
    <property type="molecule type" value="Genomic_DNA"/>
</dbReference>
<protein>
    <recommendedName>
        <fullName evidence="2">Activator of Hsp90 ATPase homologue 1/2-like C-terminal domain-containing protein</fullName>
    </recommendedName>
</protein>